<gene>
    <name evidence="3" type="ORF">GUITHDRAFT_134906</name>
</gene>
<dbReference type="KEGG" id="gtt:GUITHDRAFT_134906"/>
<dbReference type="HOGENOM" id="CLU_895575_0_0_1"/>
<keyword evidence="1" id="KW-0472">Membrane</keyword>
<dbReference type="SMART" id="SM00454">
    <property type="entry name" value="SAM"/>
    <property type="match status" value="1"/>
</dbReference>
<accession>L1JRK2</accession>
<dbReference type="EnsemblProtists" id="EKX50790">
    <property type="protein sequence ID" value="EKX50790"/>
    <property type="gene ID" value="GUITHDRAFT_134906"/>
</dbReference>
<dbReference type="AlphaFoldDB" id="L1JRK2"/>
<protein>
    <recommendedName>
        <fullName evidence="2">SAM domain-containing protein</fullName>
    </recommendedName>
</protein>
<reference evidence="4" key="3">
    <citation type="submission" date="2015-06" db="UniProtKB">
        <authorList>
            <consortium name="EnsemblProtists"/>
        </authorList>
    </citation>
    <scope>IDENTIFICATION</scope>
</reference>
<feature type="transmembrane region" description="Helical" evidence="1">
    <location>
        <begin position="265"/>
        <end position="285"/>
    </location>
</feature>
<dbReference type="PaxDb" id="55529-EKX50790"/>
<dbReference type="GeneID" id="17307379"/>
<sequence>MASNSRAQIGNDDNYSHFSVSRELSELNYHTSQSANGDAYSNYEKYLSMFEGGQVVTSYKEVEGWSERHVAAWVSTLDHGKFKMWTDCIIDHVIDGPVLFEMTIHKLEEIGVKKFGDRTELMQHIEKLQRRCKKPNSGELTRPSYLMCIYDMVTFSWADTSEGKGGLEIKEELVHANTSIALVSTLTWSILGYGRKAAGCVLLLYVYEMSDEQEVETFFDMLGKNTQLPGAFLFVGMICFCVPMASYLIFNVNLGLSPGSNDSGVLALSYVVAIFSLCTFLYGFLYKIPSMISSVYEAKIRAYKKDMELAD</sequence>
<evidence type="ECO:0000313" key="5">
    <source>
        <dbReference type="Proteomes" id="UP000011087"/>
    </source>
</evidence>
<organism evidence="3">
    <name type="scientific">Guillardia theta (strain CCMP2712)</name>
    <name type="common">Cryptophyte</name>
    <dbReference type="NCBI Taxonomy" id="905079"/>
    <lineage>
        <taxon>Eukaryota</taxon>
        <taxon>Cryptophyceae</taxon>
        <taxon>Pyrenomonadales</taxon>
        <taxon>Geminigeraceae</taxon>
        <taxon>Guillardia</taxon>
    </lineage>
</organism>
<dbReference type="SUPFAM" id="SSF47769">
    <property type="entry name" value="SAM/Pointed domain"/>
    <property type="match status" value="1"/>
</dbReference>
<feature type="domain" description="SAM" evidence="2">
    <location>
        <begin position="65"/>
        <end position="131"/>
    </location>
</feature>
<keyword evidence="5" id="KW-1185">Reference proteome</keyword>
<dbReference type="Gene3D" id="1.10.150.50">
    <property type="entry name" value="Transcription Factor, Ets-1"/>
    <property type="match status" value="1"/>
</dbReference>
<feature type="transmembrane region" description="Helical" evidence="1">
    <location>
        <begin position="231"/>
        <end position="250"/>
    </location>
</feature>
<keyword evidence="1" id="KW-0812">Transmembrane</keyword>
<reference evidence="3 5" key="1">
    <citation type="journal article" date="2012" name="Nature">
        <title>Algal genomes reveal evolutionary mosaicism and the fate of nucleomorphs.</title>
        <authorList>
            <consortium name="DOE Joint Genome Institute"/>
            <person name="Curtis B.A."/>
            <person name="Tanifuji G."/>
            <person name="Burki F."/>
            <person name="Gruber A."/>
            <person name="Irimia M."/>
            <person name="Maruyama S."/>
            <person name="Arias M.C."/>
            <person name="Ball S.G."/>
            <person name="Gile G.H."/>
            <person name="Hirakawa Y."/>
            <person name="Hopkins J.F."/>
            <person name="Kuo A."/>
            <person name="Rensing S.A."/>
            <person name="Schmutz J."/>
            <person name="Symeonidi A."/>
            <person name="Elias M."/>
            <person name="Eveleigh R.J."/>
            <person name="Herman E.K."/>
            <person name="Klute M.J."/>
            <person name="Nakayama T."/>
            <person name="Obornik M."/>
            <person name="Reyes-Prieto A."/>
            <person name="Armbrust E.V."/>
            <person name="Aves S.J."/>
            <person name="Beiko R.G."/>
            <person name="Coutinho P."/>
            <person name="Dacks J.B."/>
            <person name="Durnford D.G."/>
            <person name="Fast N.M."/>
            <person name="Green B.R."/>
            <person name="Grisdale C.J."/>
            <person name="Hempel F."/>
            <person name="Henrissat B."/>
            <person name="Hoppner M.P."/>
            <person name="Ishida K."/>
            <person name="Kim E."/>
            <person name="Koreny L."/>
            <person name="Kroth P.G."/>
            <person name="Liu Y."/>
            <person name="Malik S.B."/>
            <person name="Maier U.G."/>
            <person name="McRose D."/>
            <person name="Mock T."/>
            <person name="Neilson J.A."/>
            <person name="Onodera N.T."/>
            <person name="Poole A.M."/>
            <person name="Pritham E.J."/>
            <person name="Richards T.A."/>
            <person name="Rocap G."/>
            <person name="Roy S.W."/>
            <person name="Sarai C."/>
            <person name="Schaack S."/>
            <person name="Shirato S."/>
            <person name="Slamovits C.H."/>
            <person name="Spencer D.F."/>
            <person name="Suzuki S."/>
            <person name="Worden A.Z."/>
            <person name="Zauner S."/>
            <person name="Barry K."/>
            <person name="Bell C."/>
            <person name="Bharti A.K."/>
            <person name="Crow J.A."/>
            <person name="Grimwood J."/>
            <person name="Kramer R."/>
            <person name="Lindquist E."/>
            <person name="Lucas S."/>
            <person name="Salamov A."/>
            <person name="McFadden G.I."/>
            <person name="Lane C.E."/>
            <person name="Keeling P.J."/>
            <person name="Gray M.W."/>
            <person name="Grigoriev I.V."/>
            <person name="Archibald J.M."/>
        </authorList>
    </citation>
    <scope>NUCLEOTIDE SEQUENCE</scope>
    <source>
        <strain evidence="3 5">CCMP2712</strain>
    </source>
</reference>
<dbReference type="Pfam" id="PF00536">
    <property type="entry name" value="SAM_1"/>
    <property type="match status" value="1"/>
</dbReference>
<evidence type="ECO:0000256" key="1">
    <source>
        <dbReference type="SAM" id="Phobius"/>
    </source>
</evidence>
<dbReference type="InterPro" id="IPR001660">
    <property type="entry name" value="SAM"/>
</dbReference>
<dbReference type="PROSITE" id="PS50105">
    <property type="entry name" value="SAM_DOMAIN"/>
    <property type="match status" value="1"/>
</dbReference>
<reference evidence="5" key="2">
    <citation type="submission" date="2012-11" db="EMBL/GenBank/DDBJ databases">
        <authorList>
            <person name="Kuo A."/>
            <person name="Curtis B.A."/>
            <person name="Tanifuji G."/>
            <person name="Burki F."/>
            <person name="Gruber A."/>
            <person name="Irimia M."/>
            <person name="Maruyama S."/>
            <person name="Arias M.C."/>
            <person name="Ball S.G."/>
            <person name="Gile G.H."/>
            <person name="Hirakawa Y."/>
            <person name="Hopkins J.F."/>
            <person name="Rensing S.A."/>
            <person name="Schmutz J."/>
            <person name="Symeonidi A."/>
            <person name="Elias M."/>
            <person name="Eveleigh R.J."/>
            <person name="Herman E.K."/>
            <person name="Klute M.J."/>
            <person name="Nakayama T."/>
            <person name="Obornik M."/>
            <person name="Reyes-Prieto A."/>
            <person name="Armbrust E.V."/>
            <person name="Aves S.J."/>
            <person name="Beiko R.G."/>
            <person name="Coutinho P."/>
            <person name="Dacks J.B."/>
            <person name="Durnford D.G."/>
            <person name="Fast N.M."/>
            <person name="Green B.R."/>
            <person name="Grisdale C."/>
            <person name="Hempe F."/>
            <person name="Henrissat B."/>
            <person name="Hoppner M.P."/>
            <person name="Ishida K.-I."/>
            <person name="Kim E."/>
            <person name="Koreny L."/>
            <person name="Kroth P.G."/>
            <person name="Liu Y."/>
            <person name="Malik S.-B."/>
            <person name="Maier U.G."/>
            <person name="McRose D."/>
            <person name="Mock T."/>
            <person name="Neilson J.A."/>
            <person name="Onodera N.T."/>
            <person name="Poole A.M."/>
            <person name="Pritham E.J."/>
            <person name="Richards T.A."/>
            <person name="Rocap G."/>
            <person name="Roy S.W."/>
            <person name="Sarai C."/>
            <person name="Schaack S."/>
            <person name="Shirato S."/>
            <person name="Slamovits C.H."/>
            <person name="Spencer D.F."/>
            <person name="Suzuki S."/>
            <person name="Worden A.Z."/>
            <person name="Zauner S."/>
            <person name="Barry K."/>
            <person name="Bell C."/>
            <person name="Bharti A.K."/>
            <person name="Crow J.A."/>
            <person name="Grimwood J."/>
            <person name="Kramer R."/>
            <person name="Lindquist E."/>
            <person name="Lucas S."/>
            <person name="Salamov A."/>
            <person name="McFadden G.I."/>
            <person name="Lane C.E."/>
            <person name="Keeling P.J."/>
            <person name="Gray M.W."/>
            <person name="Grigoriev I.V."/>
            <person name="Archibald J.M."/>
        </authorList>
    </citation>
    <scope>NUCLEOTIDE SEQUENCE</scope>
    <source>
        <strain evidence="5">CCMP2712</strain>
    </source>
</reference>
<proteinExistence type="predicted"/>
<evidence type="ECO:0000259" key="2">
    <source>
        <dbReference type="PROSITE" id="PS50105"/>
    </source>
</evidence>
<dbReference type="InterPro" id="IPR013761">
    <property type="entry name" value="SAM/pointed_sf"/>
</dbReference>
<keyword evidence="1" id="KW-1133">Transmembrane helix</keyword>
<dbReference type="EMBL" id="JH992977">
    <property type="protein sequence ID" value="EKX50790.1"/>
    <property type="molecule type" value="Genomic_DNA"/>
</dbReference>
<dbReference type="RefSeq" id="XP_005837770.1">
    <property type="nucleotide sequence ID" value="XM_005837713.1"/>
</dbReference>
<evidence type="ECO:0000313" key="3">
    <source>
        <dbReference type="EMBL" id="EKX50790.1"/>
    </source>
</evidence>
<evidence type="ECO:0000313" key="4">
    <source>
        <dbReference type="EnsemblProtists" id="EKX50790"/>
    </source>
</evidence>
<name>L1JRK2_GUITC</name>
<dbReference type="Proteomes" id="UP000011087">
    <property type="component" value="Unassembled WGS sequence"/>
</dbReference>